<sequence>DVADWLRRKGVSGEYFITPMSGNFSSDKLFKAIEEISRHTLKKLPDITPPSPPDETSLAKGRSVAVFSLVACPRDEQLRQSAGLLADLLATDIEQSLSMKLVEREKLENILAEKKLQFAGLAERNQAILAARLLGADHLLTGSLVRAGTTFLADVQLLDVATGAIVATASADTTAEKLLETHRDLARALSRRVGPGLQRLSRLGPSPADWRTAEAQIHARWAERLIELNTERDAPFIAQVRG</sequence>
<reference evidence="1" key="1">
    <citation type="journal article" date="2014" name="Front. Microbiol.">
        <title>High frequency of phylogenetically diverse reductive dehalogenase-homologous genes in deep subseafloor sedimentary metagenomes.</title>
        <authorList>
            <person name="Kawai M."/>
            <person name="Futagami T."/>
            <person name="Toyoda A."/>
            <person name="Takaki Y."/>
            <person name="Nishi S."/>
            <person name="Hori S."/>
            <person name="Arai W."/>
            <person name="Tsubouchi T."/>
            <person name="Morono Y."/>
            <person name="Uchiyama I."/>
            <person name="Ito T."/>
            <person name="Fujiyama A."/>
            <person name="Inagaki F."/>
            <person name="Takami H."/>
        </authorList>
    </citation>
    <scope>NUCLEOTIDE SEQUENCE</scope>
    <source>
        <strain evidence="1">Expedition CK06-06</strain>
    </source>
</reference>
<feature type="non-terminal residue" evidence="1">
    <location>
        <position position="1"/>
    </location>
</feature>
<dbReference type="Pfam" id="PF03783">
    <property type="entry name" value="CsgG"/>
    <property type="match status" value="1"/>
</dbReference>
<feature type="non-terminal residue" evidence="1">
    <location>
        <position position="242"/>
    </location>
</feature>
<name>X0WW80_9ZZZZ</name>
<accession>X0WW80</accession>
<protein>
    <recommendedName>
        <fullName evidence="2">FlgO domain-containing protein</fullName>
    </recommendedName>
</protein>
<dbReference type="AlphaFoldDB" id="X0WW80"/>
<evidence type="ECO:0008006" key="2">
    <source>
        <dbReference type="Google" id="ProtNLM"/>
    </source>
</evidence>
<dbReference type="Gene3D" id="3.40.50.10610">
    <property type="entry name" value="ABC-type transport auxiliary lipoprotein component"/>
    <property type="match status" value="1"/>
</dbReference>
<proteinExistence type="predicted"/>
<evidence type="ECO:0000313" key="1">
    <source>
        <dbReference type="EMBL" id="GAG28703.1"/>
    </source>
</evidence>
<dbReference type="GO" id="GO:0030288">
    <property type="term" value="C:outer membrane-bounded periplasmic space"/>
    <property type="evidence" value="ECO:0007669"/>
    <property type="project" value="InterPro"/>
</dbReference>
<dbReference type="EMBL" id="BARS01048945">
    <property type="protein sequence ID" value="GAG28703.1"/>
    <property type="molecule type" value="Genomic_DNA"/>
</dbReference>
<dbReference type="InterPro" id="IPR005534">
    <property type="entry name" value="Curli_assmbl/transp-comp_CsgG"/>
</dbReference>
<gene>
    <name evidence="1" type="ORF">S01H1_73267</name>
</gene>
<organism evidence="1">
    <name type="scientific">marine sediment metagenome</name>
    <dbReference type="NCBI Taxonomy" id="412755"/>
    <lineage>
        <taxon>unclassified sequences</taxon>
        <taxon>metagenomes</taxon>
        <taxon>ecological metagenomes</taxon>
    </lineage>
</organism>
<comment type="caution">
    <text evidence="1">The sequence shown here is derived from an EMBL/GenBank/DDBJ whole genome shotgun (WGS) entry which is preliminary data.</text>
</comment>